<comment type="caution">
    <text evidence="1">The sequence shown here is derived from an EMBL/GenBank/DDBJ whole genome shotgun (WGS) entry which is preliminary data.</text>
</comment>
<accession>A0A2W1CP53</accession>
<sequence length="101" mass="10646">DGQYVVAYTLKPPKQAQPDILNPPPDGAPLSKCVTEAATKNGALHADEWGSDASAALDDHRPVLSPPKAVLSKPPVTLGTMTLSRREHLIAEEIPGPESCV</sequence>
<reference evidence="1 2" key="1">
    <citation type="journal article" date="2017" name="BMC Biol.">
        <title>Genomic innovations, transcriptional plasticity and gene loss underlying the evolution and divergence of two highly polyphagous and invasive Helicoverpa pest species.</title>
        <authorList>
            <person name="Pearce S.L."/>
            <person name="Clarke D.F."/>
            <person name="East P.D."/>
            <person name="Elfekih S."/>
            <person name="Gordon K.H."/>
            <person name="Jermiin L.S."/>
            <person name="McGaughran A."/>
            <person name="Oakeshott J.G."/>
            <person name="Papanikolaou A."/>
            <person name="Perera O.P."/>
            <person name="Rane R.V."/>
            <person name="Richards S."/>
            <person name="Tay W.T."/>
            <person name="Walsh T.K."/>
            <person name="Anderson A."/>
            <person name="Anderson C.J."/>
            <person name="Asgari S."/>
            <person name="Board P.G."/>
            <person name="Bretschneider A."/>
            <person name="Campbell P.M."/>
            <person name="Chertemps T."/>
            <person name="Christeller J.T."/>
            <person name="Coppin C.W."/>
            <person name="Downes S.J."/>
            <person name="Duan G."/>
            <person name="Farnsworth C.A."/>
            <person name="Good R.T."/>
            <person name="Han L.B."/>
            <person name="Han Y.C."/>
            <person name="Hatje K."/>
            <person name="Horne I."/>
            <person name="Huang Y.P."/>
            <person name="Hughes D.S."/>
            <person name="Jacquin-Joly E."/>
            <person name="James W."/>
            <person name="Jhangiani S."/>
            <person name="Kollmar M."/>
            <person name="Kuwar S.S."/>
            <person name="Li S."/>
            <person name="Liu N.Y."/>
            <person name="Maibeche M.T."/>
            <person name="Miller J.R."/>
            <person name="Montagne N."/>
            <person name="Perry T."/>
            <person name="Qu J."/>
            <person name="Song S.V."/>
            <person name="Sutton G.G."/>
            <person name="Vogel H."/>
            <person name="Walenz B.P."/>
            <person name="Xu W."/>
            <person name="Zhang H.J."/>
            <person name="Zou Z."/>
            <person name="Batterham P."/>
            <person name="Edwards O.R."/>
            <person name="Feyereisen R."/>
            <person name="Gibbs R.A."/>
            <person name="Heckel D.G."/>
            <person name="McGrath A."/>
            <person name="Robin C."/>
            <person name="Scherer S.E."/>
            <person name="Worley K.C."/>
            <person name="Wu Y.D."/>
        </authorList>
    </citation>
    <scope>NUCLEOTIDE SEQUENCE [LARGE SCALE GENOMIC DNA]</scope>
    <source>
        <strain evidence="1">Harm_GR_Male_#8</strain>
        <tissue evidence="1">Whole organism</tissue>
    </source>
</reference>
<evidence type="ECO:0000313" key="2">
    <source>
        <dbReference type="Proteomes" id="UP000249218"/>
    </source>
</evidence>
<dbReference type="EMBL" id="NHMN01023829">
    <property type="protein sequence ID" value="PZC87384.1"/>
    <property type="molecule type" value="Genomic_DNA"/>
</dbReference>
<proteinExistence type="predicted"/>
<name>A0A2W1CP53_HELAM</name>
<dbReference type="Proteomes" id="UP000249218">
    <property type="component" value="Unassembled WGS sequence"/>
</dbReference>
<organism evidence="1 2">
    <name type="scientific">Helicoverpa armigera</name>
    <name type="common">Cotton bollworm</name>
    <name type="synonym">Heliothis armigera</name>
    <dbReference type="NCBI Taxonomy" id="29058"/>
    <lineage>
        <taxon>Eukaryota</taxon>
        <taxon>Metazoa</taxon>
        <taxon>Ecdysozoa</taxon>
        <taxon>Arthropoda</taxon>
        <taxon>Hexapoda</taxon>
        <taxon>Insecta</taxon>
        <taxon>Pterygota</taxon>
        <taxon>Neoptera</taxon>
        <taxon>Endopterygota</taxon>
        <taxon>Lepidoptera</taxon>
        <taxon>Glossata</taxon>
        <taxon>Ditrysia</taxon>
        <taxon>Noctuoidea</taxon>
        <taxon>Noctuidae</taxon>
        <taxon>Heliothinae</taxon>
        <taxon>Helicoverpa</taxon>
    </lineage>
</organism>
<protein>
    <submittedName>
        <fullName evidence="1">Uncharacterized protein</fullName>
    </submittedName>
</protein>
<feature type="non-terminal residue" evidence="1">
    <location>
        <position position="1"/>
    </location>
</feature>
<keyword evidence="2" id="KW-1185">Reference proteome</keyword>
<gene>
    <name evidence="1" type="primary">HaOG215689</name>
    <name evidence="1" type="ORF">B5X24_HaOG215689</name>
</gene>
<dbReference type="AlphaFoldDB" id="A0A2W1CP53"/>
<dbReference type="OrthoDB" id="10055806at2759"/>
<evidence type="ECO:0000313" key="1">
    <source>
        <dbReference type="EMBL" id="PZC87384.1"/>
    </source>
</evidence>